<reference evidence="1 2" key="1">
    <citation type="submission" date="2015-07" db="EMBL/GenBank/DDBJ databases">
        <authorList>
            <person name="Noorani M."/>
        </authorList>
    </citation>
    <scope>NUCLEOTIDE SEQUENCE [LARGE SCALE GENOMIC DNA]</scope>
    <source>
        <strain evidence="1">LMG730</strain>
    </source>
</reference>
<organism evidence="1 2">
    <name type="scientific">Xanthomonas graminis pv. phlei</name>
    <dbReference type="NCBI Taxonomy" id="487906"/>
    <lineage>
        <taxon>Bacteria</taxon>
        <taxon>Pseudomonadati</taxon>
        <taxon>Pseudomonadota</taxon>
        <taxon>Gammaproteobacteria</taxon>
        <taxon>Lysobacterales</taxon>
        <taxon>Lysobacteraceae</taxon>
        <taxon>Xanthomonas</taxon>
        <taxon>Xanthomonas translucens group</taxon>
        <taxon>Xanthomonas graminis</taxon>
    </lineage>
</organism>
<dbReference type="RefSeq" id="WP_053837544.1">
    <property type="nucleotide sequence ID" value="NZ_CP076251.1"/>
</dbReference>
<sequence length="91" mass="10141">MSSIDIRHDHDKTPAQARKAIEDAAKKLSERFDLESRWDGDALLFSRSGVDGRIELLPKQVHVTAELGFLLSALKGTVESEIRRVLAEKLG</sequence>
<name>A0A0K2ZPX7_9XANT</name>
<accession>A0A0K2ZPX7</accession>
<dbReference type="Proteomes" id="UP000045978">
    <property type="component" value="Unassembled WGS sequence"/>
</dbReference>
<evidence type="ECO:0000313" key="1">
    <source>
        <dbReference type="EMBL" id="CTP85430.1"/>
    </source>
</evidence>
<gene>
    <name evidence="1" type="ORF">XTPLMG730_1129</name>
</gene>
<dbReference type="InterPro" id="IPR013433">
    <property type="entry name" value="PHA_gran_rgn"/>
</dbReference>
<dbReference type="AlphaFoldDB" id="A0A0K2ZPX7"/>
<evidence type="ECO:0000313" key="2">
    <source>
        <dbReference type="Proteomes" id="UP000045978"/>
    </source>
</evidence>
<dbReference type="EMBL" id="CXOJ01000018">
    <property type="protein sequence ID" value="CTP85430.1"/>
    <property type="molecule type" value="Genomic_DNA"/>
</dbReference>
<dbReference type="Pfam" id="PF09650">
    <property type="entry name" value="PHA_gran_rgn"/>
    <property type="match status" value="1"/>
</dbReference>
<dbReference type="NCBIfam" id="TIGR02610">
    <property type="entry name" value="PHA_gran_rgn"/>
    <property type="match status" value="1"/>
</dbReference>
<evidence type="ECO:0008006" key="3">
    <source>
        <dbReference type="Google" id="ProtNLM"/>
    </source>
</evidence>
<proteinExistence type="predicted"/>
<protein>
    <recommendedName>
        <fullName evidence="3">Polyhydroxyalkanoic acid synthase</fullName>
    </recommendedName>
</protein>